<name>A0A2A2GHM2_9RHOB</name>
<evidence type="ECO:0000313" key="2">
    <source>
        <dbReference type="EMBL" id="PAU96494.1"/>
    </source>
</evidence>
<feature type="region of interest" description="Disordered" evidence="1">
    <location>
        <begin position="1"/>
        <end position="34"/>
    </location>
</feature>
<protein>
    <recommendedName>
        <fullName evidence="4">Phenol degradation protein meta</fullName>
    </recommendedName>
</protein>
<accession>A0A2A2GHM2</accession>
<dbReference type="Pfam" id="PF13557">
    <property type="entry name" value="Phenol_MetA_deg"/>
    <property type="match status" value="1"/>
</dbReference>
<dbReference type="EMBL" id="NSJZ01000013">
    <property type="protein sequence ID" value="PAU96494.1"/>
    <property type="molecule type" value="Genomic_DNA"/>
</dbReference>
<evidence type="ECO:0000256" key="1">
    <source>
        <dbReference type="SAM" id="MobiDB-lite"/>
    </source>
</evidence>
<evidence type="ECO:0000313" key="3">
    <source>
        <dbReference type="Proteomes" id="UP000218023"/>
    </source>
</evidence>
<dbReference type="InterPro" id="IPR025737">
    <property type="entry name" value="FApF"/>
</dbReference>
<comment type="caution">
    <text evidence="2">The sequence shown here is derived from an EMBL/GenBank/DDBJ whole genome shotgun (WGS) entry which is preliminary data.</text>
</comment>
<keyword evidence="3" id="KW-1185">Reference proteome</keyword>
<proteinExistence type="predicted"/>
<organism evidence="2 3">
    <name type="scientific">Paracoccus salipaludis</name>
    <dbReference type="NCBI Taxonomy" id="2032623"/>
    <lineage>
        <taxon>Bacteria</taxon>
        <taxon>Pseudomonadati</taxon>
        <taxon>Pseudomonadota</taxon>
        <taxon>Alphaproteobacteria</taxon>
        <taxon>Rhodobacterales</taxon>
        <taxon>Paracoccaceae</taxon>
        <taxon>Paracoccus</taxon>
    </lineage>
</organism>
<dbReference type="Proteomes" id="UP000218023">
    <property type="component" value="Unassembled WGS sequence"/>
</dbReference>
<sequence>MCGKNGGGFRTGSGQSPCERSLRNRAEPDKGDSWMSTTRIVAGLTAAMLLSPHQADATEAVAGHYVTGAFALPKAAVIPPPGLYWNLTTSYYNGSISGDVEVPVAGEVRLGLDATFGGPNYTALWVPQTEMAGGASFQLGLTLPVLYLSAEASAGRRTVEQSQTDFGDISISPKIGWNSGHHFFTAGLNIFAPTGAWEEGALDNIGMNYWTFSPTVAYTYFDPARGLDFSINAGLDFNTENPDTDYHSGTLFHMDAVLIKQFNERFGAGLVGSMLYQIEDDEGGLADRLDGFRGRSYALGPIITYEAGPKENPISIALSWASEFEVKNRFEGDAVYLSISGTF</sequence>
<reference evidence="2 3" key="1">
    <citation type="submission" date="2017-09" db="EMBL/GenBank/DDBJ databases">
        <title>Paracoccus alkalisoli sp. nov., isolated from saline alkaline soil.</title>
        <authorList>
            <person name="Dong X."/>
            <person name="Zhang G."/>
        </authorList>
    </citation>
    <scope>NUCLEOTIDE SEQUENCE [LARGE SCALE GENOMIC DNA]</scope>
    <source>
        <strain evidence="2 3">WN007</strain>
    </source>
</reference>
<evidence type="ECO:0008006" key="4">
    <source>
        <dbReference type="Google" id="ProtNLM"/>
    </source>
</evidence>
<feature type="compositionally biased region" description="Gly residues" evidence="1">
    <location>
        <begin position="1"/>
        <end position="11"/>
    </location>
</feature>
<dbReference type="OrthoDB" id="7372889at2"/>
<gene>
    <name evidence="2" type="ORF">CK240_13125</name>
</gene>
<feature type="compositionally biased region" description="Basic and acidic residues" evidence="1">
    <location>
        <begin position="20"/>
        <end position="32"/>
    </location>
</feature>
<dbReference type="AlphaFoldDB" id="A0A2A2GHM2"/>